<dbReference type="EMBL" id="JAVDQG010000007">
    <property type="protein sequence ID" value="MDR6227040.1"/>
    <property type="molecule type" value="Genomic_DNA"/>
</dbReference>
<evidence type="ECO:0000256" key="1">
    <source>
        <dbReference type="SAM" id="MobiDB-lite"/>
    </source>
</evidence>
<dbReference type="Proteomes" id="UP001185012">
    <property type="component" value="Unassembled WGS sequence"/>
</dbReference>
<evidence type="ECO:0000313" key="4">
    <source>
        <dbReference type="Proteomes" id="UP001185012"/>
    </source>
</evidence>
<feature type="region of interest" description="Disordered" evidence="1">
    <location>
        <begin position="40"/>
        <end position="79"/>
    </location>
</feature>
<protein>
    <submittedName>
        <fullName evidence="3">Uncharacterized protein</fullName>
    </submittedName>
</protein>
<evidence type="ECO:0000256" key="2">
    <source>
        <dbReference type="SAM" id="SignalP"/>
    </source>
</evidence>
<reference evidence="3 4" key="1">
    <citation type="submission" date="2023-07" db="EMBL/GenBank/DDBJ databases">
        <title>Genomic Encyclopedia of Type Strains, Phase IV (KMG-IV): sequencing the most valuable type-strain genomes for metagenomic binning, comparative biology and taxonomic classification.</title>
        <authorList>
            <person name="Goeker M."/>
        </authorList>
    </citation>
    <scope>NUCLEOTIDE SEQUENCE [LARGE SCALE GENOMIC DNA]</scope>
    <source>
        <strain evidence="3 4">DSM 45903</strain>
    </source>
</reference>
<sequence>MLLVSVFFLTMLFQPLAAVASPVISEGFNPKSKLEVDPKTGIQRYNPKSEGVKSSDGVTQEESVKTEANLSQDEGVDWSSSSNVGLILHVVWNTTMDWTPQLVMSKKFGFEYYINDKGYSIFKGKAAHHFRSLNNFKIKLGSKELAIGKPIANFLVNSIGRQGMSGVRYSPDNPKLQNFLNAKNFY</sequence>
<organism evidence="3 4">
    <name type="scientific">Desmospora profundinema</name>
    <dbReference type="NCBI Taxonomy" id="1571184"/>
    <lineage>
        <taxon>Bacteria</taxon>
        <taxon>Bacillati</taxon>
        <taxon>Bacillota</taxon>
        <taxon>Bacilli</taxon>
        <taxon>Bacillales</taxon>
        <taxon>Thermoactinomycetaceae</taxon>
        <taxon>Desmospora</taxon>
    </lineage>
</organism>
<evidence type="ECO:0000313" key="3">
    <source>
        <dbReference type="EMBL" id="MDR6227040.1"/>
    </source>
</evidence>
<name>A0ABU1IQJ8_9BACL</name>
<keyword evidence="4" id="KW-1185">Reference proteome</keyword>
<feature type="chain" id="PRO_5046235297" evidence="2">
    <location>
        <begin position="21"/>
        <end position="186"/>
    </location>
</feature>
<keyword evidence="2" id="KW-0732">Signal</keyword>
<feature type="signal peptide" evidence="2">
    <location>
        <begin position="1"/>
        <end position="20"/>
    </location>
</feature>
<accession>A0ABU1IQJ8</accession>
<proteinExistence type="predicted"/>
<feature type="compositionally biased region" description="Polar residues" evidence="1">
    <location>
        <begin position="56"/>
        <end position="79"/>
    </location>
</feature>
<comment type="caution">
    <text evidence="3">The sequence shown here is derived from an EMBL/GenBank/DDBJ whole genome shotgun (WGS) entry which is preliminary data.</text>
</comment>
<dbReference type="RefSeq" id="WP_309867769.1">
    <property type="nucleotide sequence ID" value="NZ_JAVDQG010000007.1"/>
</dbReference>
<gene>
    <name evidence="3" type="ORF">JOE21_003052</name>
</gene>